<gene>
    <name evidence="1" type="ORF">HMPREF0072_1026</name>
</gene>
<dbReference type="STRING" id="525254.HMPREF0072_1026"/>
<accession>C2BFA6</accession>
<dbReference type="RefSeq" id="WP_004827059.1">
    <property type="nucleotide sequence ID" value="NZ_GG666044.1"/>
</dbReference>
<protein>
    <recommendedName>
        <fullName evidence="3">Acetyltransferase, GNAT family</fullName>
    </recommendedName>
</protein>
<evidence type="ECO:0000313" key="1">
    <source>
        <dbReference type="EMBL" id="EEI86392.1"/>
    </source>
</evidence>
<comment type="caution">
    <text evidence="1">The sequence shown here is derived from an EMBL/GenBank/DDBJ whole genome shotgun (WGS) entry which is preliminary data.</text>
</comment>
<keyword evidence="2" id="KW-1185">Reference proteome</keyword>
<sequence>MEIFTNEFHNKHTYIKINDIKKVSLDDFMALAKEKPLQIGVDSNQIDLIELLKKAGFILKRKCYEVEVSREDLKNPLGPKRFETKLTNKGEMAYEKASNLVFRYYKKTHEQVSPLTVEYEKFKEILPDQAFYYEKNGEMILAAFQENEEIAYLAGFEEKLADDFINDLLIYLFGKYKEIFFEADNTDPLATKLKNKFLEKFDPTFDTYIKYK</sequence>
<dbReference type="eggNOG" id="ENOG5032SQP">
    <property type="taxonomic scope" value="Bacteria"/>
</dbReference>
<dbReference type="HOGENOM" id="CLU_103779_0_0_9"/>
<dbReference type="Proteomes" id="UP000005984">
    <property type="component" value="Unassembled WGS sequence"/>
</dbReference>
<organism evidence="1 2">
    <name type="scientific">Anaerococcus lactolyticus ATCC 51172</name>
    <dbReference type="NCBI Taxonomy" id="525254"/>
    <lineage>
        <taxon>Bacteria</taxon>
        <taxon>Bacillati</taxon>
        <taxon>Bacillota</taxon>
        <taxon>Tissierellia</taxon>
        <taxon>Tissierellales</taxon>
        <taxon>Peptoniphilaceae</taxon>
        <taxon>Anaerococcus</taxon>
    </lineage>
</organism>
<evidence type="ECO:0000313" key="2">
    <source>
        <dbReference type="Proteomes" id="UP000005984"/>
    </source>
</evidence>
<dbReference type="EMBL" id="ABYO01000194">
    <property type="protein sequence ID" value="EEI86392.1"/>
    <property type="molecule type" value="Genomic_DNA"/>
</dbReference>
<evidence type="ECO:0008006" key="3">
    <source>
        <dbReference type="Google" id="ProtNLM"/>
    </source>
</evidence>
<name>C2BFA6_9FIRM</name>
<reference evidence="1 2" key="1">
    <citation type="submission" date="2008-10" db="EMBL/GenBank/DDBJ databases">
        <authorList>
            <person name="Qin X."/>
            <person name="Bachman B."/>
            <person name="Battles P."/>
            <person name="Bell A."/>
            <person name="Bess C."/>
            <person name="Bickham C."/>
            <person name="Chaboub L."/>
            <person name="Chen D."/>
            <person name="Coyle M."/>
            <person name="Deiros D.R."/>
            <person name="Dinh H."/>
            <person name="Forbes L."/>
            <person name="Fowler G."/>
            <person name="Francisco L."/>
            <person name="Fu Q."/>
            <person name="Gubbala S."/>
            <person name="Hale W."/>
            <person name="Han Y."/>
            <person name="Hemphill L."/>
            <person name="Highlander S.K."/>
            <person name="Hirani K."/>
            <person name="Hogues M."/>
            <person name="Jackson L."/>
            <person name="Jakkamsetti A."/>
            <person name="Javaid M."/>
            <person name="Jiang H."/>
            <person name="Korchina V."/>
            <person name="Kovar C."/>
            <person name="Lara F."/>
            <person name="Lee S."/>
            <person name="Mata R."/>
            <person name="Mathew T."/>
            <person name="Moen C."/>
            <person name="Morales K."/>
            <person name="Munidasa M."/>
            <person name="Nazareth L."/>
            <person name="Ngo R."/>
            <person name="Nguyen L."/>
            <person name="Okwuonu G."/>
            <person name="Ongeri F."/>
            <person name="Patil S."/>
            <person name="Petrosino J."/>
            <person name="Pham C."/>
            <person name="Pham P."/>
            <person name="Pu L.-L."/>
            <person name="Puazo M."/>
            <person name="Raj R."/>
            <person name="Reid J."/>
            <person name="Rouhana J."/>
            <person name="Saada N."/>
            <person name="Shang Y."/>
            <person name="Simmons D."/>
            <person name="Thornton R."/>
            <person name="Warren J."/>
            <person name="Weissenberger G."/>
            <person name="Zhang J."/>
            <person name="Zhang L."/>
            <person name="Zhou C."/>
            <person name="Zhu D."/>
            <person name="Muzny D."/>
            <person name="Worley K."/>
            <person name="Gibbs R."/>
        </authorList>
    </citation>
    <scope>NUCLEOTIDE SEQUENCE [LARGE SCALE GENOMIC DNA]</scope>
    <source>
        <strain evidence="1 2">ATCC 51172</strain>
    </source>
</reference>
<proteinExistence type="predicted"/>
<dbReference type="AlphaFoldDB" id="C2BFA6"/>